<dbReference type="Proteomes" id="UP000652761">
    <property type="component" value="Unassembled WGS sequence"/>
</dbReference>
<evidence type="ECO:0000256" key="1">
    <source>
        <dbReference type="SAM" id="MobiDB-lite"/>
    </source>
</evidence>
<organism evidence="2 3">
    <name type="scientific">Colocasia esculenta</name>
    <name type="common">Wild taro</name>
    <name type="synonym">Arum esculentum</name>
    <dbReference type="NCBI Taxonomy" id="4460"/>
    <lineage>
        <taxon>Eukaryota</taxon>
        <taxon>Viridiplantae</taxon>
        <taxon>Streptophyta</taxon>
        <taxon>Embryophyta</taxon>
        <taxon>Tracheophyta</taxon>
        <taxon>Spermatophyta</taxon>
        <taxon>Magnoliopsida</taxon>
        <taxon>Liliopsida</taxon>
        <taxon>Araceae</taxon>
        <taxon>Aroideae</taxon>
        <taxon>Colocasieae</taxon>
        <taxon>Colocasia</taxon>
    </lineage>
</organism>
<accession>A0A843W3X6</accession>
<evidence type="ECO:0000313" key="2">
    <source>
        <dbReference type="EMBL" id="MQL99714.1"/>
    </source>
</evidence>
<sequence length="67" mass="7268">MLPQPHSAGSETHRGVSGMGLQRVSPQSGVGWYPQFFDLLNVVVEPQLDLSSVAARLRDVSHVVIDV</sequence>
<reference evidence="2" key="1">
    <citation type="submission" date="2017-07" db="EMBL/GenBank/DDBJ databases">
        <title>Taro Niue Genome Assembly and Annotation.</title>
        <authorList>
            <person name="Atibalentja N."/>
            <person name="Keating K."/>
            <person name="Fields C.J."/>
        </authorList>
    </citation>
    <scope>NUCLEOTIDE SEQUENCE</scope>
    <source>
        <strain evidence="2">Niue_2</strain>
        <tissue evidence="2">Leaf</tissue>
    </source>
</reference>
<proteinExistence type="predicted"/>
<protein>
    <submittedName>
        <fullName evidence="2">Uncharacterized protein</fullName>
    </submittedName>
</protein>
<comment type="caution">
    <text evidence="2">The sequence shown here is derived from an EMBL/GenBank/DDBJ whole genome shotgun (WGS) entry which is preliminary data.</text>
</comment>
<dbReference type="AlphaFoldDB" id="A0A843W3X6"/>
<name>A0A843W3X6_COLES</name>
<keyword evidence="3" id="KW-1185">Reference proteome</keyword>
<feature type="region of interest" description="Disordered" evidence="1">
    <location>
        <begin position="1"/>
        <end position="21"/>
    </location>
</feature>
<dbReference type="EMBL" id="NMUH01002396">
    <property type="protein sequence ID" value="MQL99714.1"/>
    <property type="molecule type" value="Genomic_DNA"/>
</dbReference>
<gene>
    <name evidence="2" type="ORF">Taro_032440</name>
</gene>
<evidence type="ECO:0000313" key="3">
    <source>
        <dbReference type="Proteomes" id="UP000652761"/>
    </source>
</evidence>